<dbReference type="Proteomes" id="UP000689195">
    <property type="component" value="Unassembled WGS sequence"/>
</dbReference>
<comment type="caution">
    <text evidence="1">The sequence shown here is derived from an EMBL/GenBank/DDBJ whole genome shotgun (WGS) entry which is preliminary data.</text>
</comment>
<protein>
    <submittedName>
        <fullName evidence="1">Uncharacterized protein</fullName>
    </submittedName>
</protein>
<evidence type="ECO:0000313" key="2">
    <source>
        <dbReference type="Proteomes" id="UP000689195"/>
    </source>
</evidence>
<reference evidence="1" key="1">
    <citation type="submission" date="2021-01" db="EMBL/GenBank/DDBJ databases">
        <authorList>
            <consortium name="Genoscope - CEA"/>
            <person name="William W."/>
        </authorList>
    </citation>
    <scope>NUCLEOTIDE SEQUENCE</scope>
</reference>
<evidence type="ECO:0000313" key="1">
    <source>
        <dbReference type="EMBL" id="CAD8213221.1"/>
    </source>
</evidence>
<organism evidence="1 2">
    <name type="scientific">Paramecium pentaurelia</name>
    <dbReference type="NCBI Taxonomy" id="43138"/>
    <lineage>
        <taxon>Eukaryota</taxon>
        <taxon>Sar</taxon>
        <taxon>Alveolata</taxon>
        <taxon>Ciliophora</taxon>
        <taxon>Intramacronucleata</taxon>
        <taxon>Oligohymenophorea</taxon>
        <taxon>Peniculida</taxon>
        <taxon>Parameciidae</taxon>
        <taxon>Paramecium</taxon>
    </lineage>
</organism>
<proteinExistence type="predicted"/>
<dbReference type="EMBL" id="CAJJDO010000175">
    <property type="protein sequence ID" value="CAD8213221.1"/>
    <property type="molecule type" value="Genomic_DNA"/>
</dbReference>
<accession>A0A8S1YIE7</accession>
<keyword evidence="2" id="KW-1185">Reference proteome</keyword>
<name>A0A8S1YIE7_9CILI</name>
<gene>
    <name evidence="1" type="ORF">PPENT_87.1.T1750043</name>
</gene>
<sequence length="57" mass="6726">MMRQVNVNNLVRIPYLKEIKVKELPKMIVKATEIISFRQNFLKNFTKMIKSSLSVNT</sequence>
<dbReference type="AlphaFoldDB" id="A0A8S1YIE7"/>